<name>A0ABT4UK48_9BACT</name>
<protein>
    <recommendedName>
        <fullName evidence="3">DUF4138 domain-containing protein</fullName>
    </recommendedName>
</protein>
<reference evidence="1 2" key="1">
    <citation type="submission" date="2022-12" db="EMBL/GenBank/DDBJ databases">
        <title>Chitinophagaceae gen. sp. nov., a new member of the family Chitinophagaceae, isolated from soil in a chemical factory.</title>
        <authorList>
            <person name="Ke Z."/>
        </authorList>
    </citation>
    <scope>NUCLEOTIDE SEQUENCE [LARGE SCALE GENOMIC DNA]</scope>
    <source>
        <strain evidence="1 2">LY-5</strain>
    </source>
</reference>
<dbReference type="EMBL" id="JAQGEF010000006">
    <property type="protein sequence ID" value="MDA3614600.1"/>
    <property type="molecule type" value="Genomic_DNA"/>
</dbReference>
<proteinExistence type="predicted"/>
<organism evidence="1 2">
    <name type="scientific">Polluticaenibacter yanchengensis</name>
    <dbReference type="NCBI Taxonomy" id="3014562"/>
    <lineage>
        <taxon>Bacteria</taxon>
        <taxon>Pseudomonadati</taxon>
        <taxon>Bacteroidota</taxon>
        <taxon>Chitinophagia</taxon>
        <taxon>Chitinophagales</taxon>
        <taxon>Chitinophagaceae</taxon>
        <taxon>Polluticaenibacter</taxon>
    </lineage>
</organism>
<dbReference type="RefSeq" id="WP_407030924.1">
    <property type="nucleotide sequence ID" value="NZ_JAQGEF010000006.1"/>
</dbReference>
<evidence type="ECO:0000313" key="2">
    <source>
        <dbReference type="Proteomes" id="UP001210231"/>
    </source>
</evidence>
<keyword evidence="2" id="KW-1185">Reference proteome</keyword>
<evidence type="ECO:0000313" key="1">
    <source>
        <dbReference type="EMBL" id="MDA3614600.1"/>
    </source>
</evidence>
<accession>A0ABT4UK48</accession>
<comment type="caution">
    <text evidence="1">The sequence shown here is derived from an EMBL/GenBank/DDBJ whole genome shotgun (WGS) entry which is preliminary data.</text>
</comment>
<gene>
    <name evidence="1" type="ORF">O3P16_07255</name>
</gene>
<evidence type="ECO:0008006" key="3">
    <source>
        <dbReference type="Google" id="ProtNLM"/>
    </source>
</evidence>
<dbReference type="Proteomes" id="UP001210231">
    <property type="component" value="Unassembled WGS sequence"/>
</dbReference>
<sequence length="282" mass="32790">MRRISLFFLMFCCFNTSDARKILVVDSLLKLPIADAYIENGRGDIISFTNDEGMVTLSNNYSYSEITIKHVAYKSCKVDLKLYKRDTVLMVTKAHELEGVEVVKNYSVLRKMTIKGRKANRKIDYLMTLHFSRNLFSVVDIDTGIHKYRIKSIKPHFSFYENSRHNKAKVSVTLYEYTPIDSDTLPELIPVSETITLTHEVFRKNPDYKINSKIINNRSGKVLVQFRTILPENYASGGHFVYLQMNMHTKGQKTIVVDERKNGLILKFNEEMIMDMEIEEME</sequence>